<name>A0A9D0YZJ6_9FIRM</name>
<feature type="domain" description="Stage IV sporulation protein A middle" evidence="3">
    <location>
        <begin position="244"/>
        <end position="421"/>
    </location>
</feature>
<dbReference type="Proteomes" id="UP000886819">
    <property type="component" value="Unassembled WGS sequence"/>
</dbReference>
<dbReference type="InterPro" id="IPR046842">
    <property type="entry name" value="SpoIVA_ATPase"/>
</dbReference>
<dbReference type="GO" id="GO:0005524">
    <property type="term" value="F:ATP binding"/>
    <property type="evidence" value="ECO:0007669"/>
    <property type="project" value="UniProtKB-KW"/>
</dbReference>
<dbReference type="EC" id="3.6.1.-" evidence="1"/>
<keyword evidence="1" id="KW-0749">Sporulation</keyword>
<dbReference type="Gene3D" id="3.40.50.300">
    <property type="entry name" value="P-loop containing nucleotide triphosphate hydrolases"/>
    <property type="match status" value="1"/>
</dbReference>
<accession>A0A9D0YZJ6</accession>
<keyword evidence="1" id="KW-0963">Cytoplasm</keyword>
<dbReference type="InterPro" id="IPR014201">
    <property type="entry name" value="Spore_IV_A"/>
</dbReference>
<dbReference type="AlphaFoldDB" id="A0A9D0YZJ6"/>
<comment type="catalytic activity">
    <reaction evidence="1">
        <text>ATP + H2O = ADP + phosphate + H(+)</text>
        <dbReference type="Rhea" id="RHEA:13065"/>
        <dbReference type="ChEBI" id="CHEBI:15377"/>
        <dbReference type="ChEBI" id="CHEBI:15378"/>
        <dbReference type="ChEBI" id="CHEBI:30616"/>
        <dbReference type="ChEBI" id="CHEBI:43474"/>
        <dbReference type="ChEBI" id="CHEBI:456216"/>
    </reaction>
</comment>
<dbReference type="SUPFAM" id="SSF52540">
    <property type="entry name" value="P-loop containing nucleoside triphosphate hydrolases"/>
    <property type="match status" value="1"/>
</dbReference>
<dbReference type="InterPro" id="IPR046840">
    <property type="entry name" value="SpoIVA_C"/>
</dbReference>
<gene>
    <name evidence="5" type="primary">spoIVA</name>
    <name evidence="5" type="ORF">IAA66_09250</name>
</gene>
<reference evidence="5" key="2">
    <citation type="journal article" date="2021" name="PeerJ">
        <title>Extensive microbial diversity within the chicken gut microbiome revealed by metagenomics and culture.</title>
        <authorList>
            <person name="Gilroy R."/>
            <person name="Ravi A."/>
            <person name="Getino M."/>
            <person name="Pursley I."/>
            <person name="Horton D.L."/>
            <person name="Alikhan N.F."/>
            <person name="Baker D."/>
            <person name="Gharbi K."/>
            <person name="Hall N."/>
            <person name="Watson M."/>
            <person name="Adriaenssens E.M."/>
            <person name="Foster-Nyarko E."/>
            <person name="Jarju S."/>
            <person name="Secka A."/>
            <person name="Antonio M."/>
            <person name="Oren A."/>
            <person name="Chaudhuri R.R."/>
            <person name="La Ragione R."/>
            <person name="Hildebrand F."/>
            <person name="Pallen M.J."/>
        </authorList>
    </citation>
    <scope>NUCLEOTIDE SEQUENCE</scope>
    <source>
        <strain evidence="5">ChiHile30-977</strain>
    </source>
</reference>
<evidence type="ECO:0000313" key="6">
    <source>
        <dbReference type="Proteomes" id="UP000886819"/>
    </source>
</evidence>
<dbReference type="GO" id="GO:0005737">
    <property type="term" value="C:cytoplasm"/>
    <property type="evidence" value="ECO:0007669"/>
    <property type="project" value="UniProtKB-SubCell"/>
</dbReference>
<reference evidence="5" key="1">
    <citation type="submission" date="2020-10" db="EMBL/GenBank/DDBJ databases">
        <authorList>
            <person name="Gilroy R."/>
        </authorList>
    </citation>
    <scope>NUCLEOTIDE SEQUENCE</scope>
    <source>
        <strain evidence="5">ChiHile30-977</strain>
    </source>
</reference>
<keyword evidence="1" id="KW-0378">Hydrolase</keyword>
<comment type="subcellular location">
    <subcellularLocation>
        <location evidence="1">Cytoplasm</location>
    </subcellularLocation>
</comment>
<dbReference type="InterPro" id="IPR046841">
    <property type="entry name" value="SpoIVA_middle"/>
</dbReference>
<evidence type="ECO:0000259" key="4">
    <source>
        <dbReference type="Pfam" id="PF20439"/>
    </source>
</evidence>
<protein>
    <recommendedName>
        <fullName evidence="1">Stage IV sporulation protein A</fullName>
        <ecNumber evidence="1">3.6.1.-</ecNumber>
    </recommendedName>
    <alternativeName>
        <fullName evidence="1">Coat morphogenetic protein SpoIVA</fullName>
    </alternativeName>
</protein>
<dbReference type="GO" id="GO:0016887">
    <property type="term" value="F:ATP hydrolysis activity"/>
    <property type="evidence" value="ECO:0007669"/>
    <property type="project" value="InterPro"/>
</dbReference>
<evidence type="ECO:0000313" key="5">
    <source>
        <dbReference type="EMBL" id="HIQ63750.1"/>
    </source>
</evidence>
<keyword evidence="1" id="KW-0067">ATP-binding</keyword>
<evidence type="ECO:0000259" key="2">
    <source>
        <dbReference type="Pfam" id="PF09547"/>
    </source>
</evidence>
<comment type="function">
    <text evidence="1">ATPase. Has a role at an early stage in the morphogenesis of the spore coat.</text>
</comment>
<dbReference type="GO" id="GO:0030435">
    <property type="term" value="P:sporulation resulting in formation of a cellular spore"/>
    <property type="evidence" value="ECO:0007669"/>
    <property type="project" value="UniProtKB-KW"/>
</dbReference>
<sequence length="497" mass="54716">MEAKEQTAPFDLYRDIADRTGGDIYIGVVGPVRTGKSTFIARFMEQMVLPLQNDAHKRARTVDALPVSGSGRTIMTTQPKFVPDEAAEVSVGDSQARVRLVDCVGYLVKGVLGTQENDVPRMVHTPWFDEDIPFEDAAEIGTRKVIADHSTLGLVVTTDGTITDIPRTAYVEAEERVVRELAQLGKPYAVLLNSAAPKSAETQRLRDALEAKYDAPVIAMDAKAMEPQDIQGLLQQLLLAFPLREARIALADWVQALDDDHWLLASLFEHMRAAGSRPLRMRDSAVFAQAFADCEYAETLQPAASSLSEGVLGLELPLKEGLFNRILGEECGTEIHGDAHLLTLLKELVAAKTEYDRVADALESVRQTGYGLVTPALSDLTLQDPEIVRQGNRFGVRLKASASSLHLIKTDITTEVTPVVGTEQQSEEFVRYLLAEFENDPQKIWNTNFFGKSLHEMVREGLNNKLSQMPGDTQEKVQEMLTKIVNEGGGGMICILL</sequence>
<evidence type="ECO:0000256" key="1">
    <source>
        <dbReference type="PIRNR" id="PIRNR007466"/>
    </source>
</evidence>
<dbReference type="Pfam" id="PF20438">
    <property type="entry name" value="SpoIVA_middle"/>
    <property type="match status" value="1"/>
</dbReference>
<dbReference type="NCBIfam" id="TIGR02836">
    <property type="entry name" value="spore_IV_A"/>
    <property type="match status" value="1"/>
</dbReference>
<organism evidence="5 6">
    <name type="scientific">Candidatus Avichristensenella intestinipullorum</name>
    <dbReference type="NCBI Taxonomy" id="2840693"/>
    <lineage>
        <taxon>Bacteria</taxon>
        <taxon>Bacillati</taxon>
        <taxon>Bacillota</taxon>
        <taxon>Clostridia</taxon>
        <taxon>Candidatus Avichristensenella</taxon>
    </lineage>
</organism>
<dbReference type="PIRSF" id="PIRSF007466">
    <property type="entry name" value="SpoIVA"/>
    <property type="match status" value="1"/>
</dbReference>
<feature type="domain" description="Stage IV sporulation protein A ATPase" evidence="2">
    <location>
        <begin position="10"/>
        <end position="242"/>
    </location>
</feature>
<proteinExistence type="predicted"/>
<evidence type="ECO:0000259" key="3">
    <source>
        <dbReference type="Pfam" id="PF20438"/>
    </source>
</evidence>
<dbReference type="EMBL" id="DVFI01000123">
    <property type="protein sequence ID" value="HIQ63750.1"/>
    <property type="molecule type" value="Genomic_DNA"/>
</dbReference>
<dbReference type="InterPro" id="IPR027417">
    <property type="entry name" value="P-loop_NTPase"/>
</dbReference>
<keyword evidence="1" id="KW-0547">Nucleotide-binding</keyword>
<dbReference type="Pfam" id="PF20439">
    <property type="entry name" value="SpoIVA_C"/>
    <property type="match status" value="1"/>
</dbReference>
<feature type="domain" description="Sporulation stage IV protein A C-terminal" evidence="4">
    <location>
        <begin position="422"/>
        <end position="497"/>
    </location>
</feature>
<dbReference type="Pfam" id="PF09547">
    <property type="entry name" value="SpoIVA_ATPase"/>
    <property type="match status" value="1"/>
</dbReference>
<comment type="caution">
    <text evidence="5">The sequence shown here is derived from an EMBL/GenBank/DDBJ whole genome shotgun (WGS) entry which is preliminary data.</text>
</comment>